<evidence type="ECO:0000256" key="5">
    <source>
        <dbReference type="SAM" id="Phobius"/>
    </source>
</evidence>
<feature type="region of interest" description="Disordered" evidence="4">
    <location>
        <begin position="26"/>
        <end position="94"/>
    </location>
</feature>
<evidence type="ECO:0000256" key="2">
    <source>
        <dbReference type="ARBA" id="ARBA00022989"/>
    </source>
</evidence>
<sequence length="325" mass="35184">MSAAARAEARRKAILARGGDRLAKLTSSARGEEAPAYMHDDPPLAPLPNRPNLESFVGERTELPSSPSSSRNVGRSSSAPFQAAGLGTSVPDPSVWSEEQQRQFLNALLGGGLAPPPVSNNQPRLPPSSGSSAPPSEDEPLAALMSSMTQFSDANGSSLMDSTTSAASSQKLADAKPKTFLQKVLPLVHLLVAWALLAYFVFWKEPESYDLRTHGAVLSDTRWTRWAELAWKFPEQGWGVQAVPFFWAFTTSILVLHSWRVFSRLDTIQTPMLLAFALPHLPPPLPSIITNGMKYLQIGGIFLDDLAALLVGLGFLVWIAGWLAT</sequence>
<dbReference type="GeneID" id="38775495"/>
<proteinExistence type="predicted"/>
<feature type="compositionally biased region" description="Basic and acidic residues" evidence="4">
    <location>
        <begin position="30"/>
        <end position="42"/>
    </location>
</feature>
<reference evidence="6 7" key="1">
    <citation type="journal article" date="2018" name="Sci. Rep.">
        <title>Genome sequence of the cauliflower mushroom Sparassis crispa (Hanabiratake) and its association with beneficial usage.</title>
        <authorList>
            <person name="Kiyama R."/>
            <person name="Furutani Y."/>
            <person name="Kawaguchi K."/>
            <person name="Nakanishi T."/>
        </authorList>
    </citation>
    <scope>NUCLEOTIDE SEQUENCE [LARGE SCALE GENOMIC DNA]</scope>
</reference>
<dbReference type="Pfam" id="PF08690">
    <property type="entry name" value="GET2"/>
    <property type="match status" value="1"/>
</dbReference>
<keyword evidence="3 5" id="KW-0472">Membrane</keyword>
<feature type="region of interest" description="Disordered" evidence="4">
    <location>
        <begin position="109"/>
        <end position="139"/>
    </location>
</feature>
<feature type="compositionally biased region" description="Low complexity" evidence="4">
    <location>
        <begin position="64"/>
        <end position="78"/>
    </location>
</feature>
<name>A0A401G8U4_9APHY</name>
<accession>A0A401G8U4</accession>
<dbReference type="RefSeq" id="XP_027609491.1">
    <property type="nucleotide sequence ID" value="XM_027753690.1"/>
</dbReference>
<evidence type="ECO:0000256" key="3">
    <source>
        <dbReference type="ARBA" id="ARBA00023136"/>
    </source>
</evidence>
<keyword evidence="1 5" id="KW-0812">Transmembrane</keyword>
<dbReference type="GO" id="GO:0006890">
    <property type="term" value="P:retrograde vesicle-mediated transport, Golgi to endoplasmic reticulum"/>
    <property type="evidence" value="ECO:0007669"/>
    <property type="project" value="TreeGrafter"/>
</dbReference>
<evidence type="ECO:0000313" key="6">
    <source>
        <dbReference type="EMBL" id="GBE78578.1"/>
    </source>
</evidence>
<feature type="transmembrane region" description="Helical" evidence="5">
    <location>
        <begin position="238"/>
        <end position="256"/>
    </location>
</feature>
<keyword evidence="2 5" id="KW-1133">Transmembrane helix</keyword>
<dbReference type="EMBL" id="BFAD01000001">
    <property type="protein sequence ID" value="GBE78578.1"/>
    <property type="molecule type" value="Genomic_DNA"/>
</dbReference>
<gene>
    <name evidence="6" type="ORF">SCP_0114670</name>
</gene>
<dbReference type="PANTHER" id="PTHR28263:SF1">
    <property type="entry name" value="GOLGI TO ER TRAFFIC PROTEIN 2"/>
    <property type="match status" value="1"/>
</dbReference>
<evidence type="ECO:0000256" key="1">
    <source>
        <dbReference type="ARBA" id="ARBA00022692"/>
    </source>
</evidence>
<protein>
    <submittedName>
        <fullName evidence="6">Uncharacterized protein</fullName>
    </submittedName>
</protein>
<evidence type="ECO:0000313" key="7">
    <source>
        <dbReference type="Proteomes" id="UP000287166"/>
    </source>
</evidence>
<dbReference type="InParanoid" id="A0A401G8U4"/>
<comment type="caution">
    <text evidence="6">The sequence shown here is derived from an EMBL/GenBank/DDBJ whole genome shotgun (WGS) entry which is preliminary data.</text>
</comment>
<dbReference type="Proteomes" id="UP000287166">
    <property type="component" value="Unassembled WGS sequence"/>
</dbReference>
<keyword evidence="7" id="KW-1185">Reference proteome</keyword>
<feature type="transmembrane region" description="Helical" evidence="5">
    <location>
        <begin position="184"/>
        <end position="202"/>
    </location>
</feature>
<organism evidence="6 7">
    <name type="scientific">Sparassis crispa</name>
    <dbReference type="NCBI Taxonomy" id="139825"/>
    <lineage>
        <taxon>Eukaryota</taxon>
        <taxon>Fungi</taxon>
        <taxon>Dikarya</taxon>
        <taxon>Basidiomycota</taxon>
        <taxon>Agaricomycotina</taxon>
        <taxon>Agaricomycetes</taxon>
        <taxon>Polyporales</taxon>
        <taxon>Sparassidaceae</taxon>
        <taxon>Sparassis</taxon>
    </lineage>
</organism>
<dbReference type="InterPro" id="IPR028143">
    <property type="entry name" value="Get2/sif1"/>
</dbReference>
<dbReference type="AlphaFoldDB" id="A0A401G8U4"/>
<evidence type="ECO:0000256" key="4">
    <source>
        <dbReference type="SAM" id="MobiDB-lite"/>
    </source>
</evidence>
<feature type="transmembrane region" description="Helical" evidence="5">
    <location>
        <begin position="301"/>
        <end position="324"/>
    </location>
</feature>
<dbReference type="OrthoDB" id="5393181at2759"/>
<dbReference type="PANTHER" id="PTHR28263">
    <property type="entry name" value="GOLGI TO ER TRAFFIC PROTEIN 2"/>
    <property type="match status" value="1"/>
</dbReference>